<feature type="transmembrane region" description="Helical" evidence="1">
    <location>
        <begin position="138"/>
        <end position="161"/>
    </location>
</feature>
<reference evidence="3" key="1">
    <citation type="journal article" date="2019" name="Int. J. Syst. Evol. Microbiol.">
        <title>The Global Catalogue of Microorganisms (GCM) 10K type strain sequencing project: providing services to taxonomists for standard genome sequencing and annotation.</title>
        <authorList>
            <consortium name="The Broad Institute Genomics Platform"/>
            <consortium name="The Broad Institute Genome Sequencing Center for Infectious Disease"/>
            <person name="Wu L."/>
            <person name="Ma J."/>
        </authorList>
    </citation>
    <scope>NUCLEOTIDE SEQUENCE [LARGE SCALE GENOMIC DNA]</scope>
    <source>
        <strain evidence="3">KCTC 52127</strain>
    </source>
</reference>
<accession>A0ABW5LVG6</accession>
<dbReference type="Proteomes" id="UP001597508">
    <property type="component" value="Unassembled WGS sequence"/>
</dbReference>
<dbReference type="RefSeq" id="WP_379667514.1">
    <property type="nucleotide sequence ID" value="NZ_JBHULH010000012.1"/>
</dbReference>
<keyword evidence="1" id="KW-1133">Transmembrane helix</keyword>
<evidence type="ECO:0008006" key="4">
    <source>
        <dbReference type="Google" id="ProtNLM"/>
    </source>
</evidence>
<dbReference type="EMBL" id="JBHULH010000012">
    <property type="protein sequence ID" value="MFD2568808.1"/>
    <property type="molecule type" value="Genomic_DNA"/>
</dbReference>
<feature type="transmembrane region" description="Helical" evidence="1">
    <location>
        <begin position="213"/>
        <end position="232"/>
    </location>
</feature>
<feature type="transmembrane region" description="Helical" evidence="1">
    <location>
        <begin position="12"/>
        <end position="32"/>
    </location>
</feature>
<name>A0ABW5LVG6_9FLAO</name>
<feature type="transmembrane region" description="Helical" evidence="1">
    <location>
        <begin position="173"/>
        <end position="193"/>
    </location>
</feature>
<keyword evidence="3" id="KW-1185">Reference proteome</keyword>
<comment type="caution">
    <text evidence="2">The sequence shown here is derived from an EMBL/GenBank/DDBJ whole genome shotgun (WGS) entry which is preliminary data.</text>
</comment>
<proteinExistence type="predicted"/>
<evidence type="ECO:0000313" key="2">
    <source>
        <dbReference type="EMBL" id="MFD2568808.1"/>
    </source>
</evidence>
<evidence type="ECO:0000256" key="1">
    <source>
        <dbReference type="SAM" id="Phobius"/>
    </source>
</evidence>
<gene>
    <name evidence="2" type="ORF">ACFSRZ_15640</name>
</gene>
<organism evidence="2 3">
    <name type="scientific">Pseudotenacibaculum haliotis</name>
    <dbReference type="NCBI Taxonomy" id="1862138"/>
    <lineage>
        <taxon>Bacteria</taxon>
        <taxon>Pseudomonadati</taxon>
        <taxon>Bacteroidota</taxon>
        <taxon>Flavobacteriia</taxon>
        <taxon>Flavobacteriales</taxon>
        <taxon>Flavobacteriaceae</taxon>
        <taxon>Pseudotenacibaculum</taxon>
    </lineage>
</organism>
<feature type="transmembrane region" description="Helical" evidence="1">
    <location>
        <begin position="116"/>
        <end position="132"/>
    </location>
</feature>
<feature type="transmembrane region" description="Helical" evidence="1">
    <location>
        <begin position="52"/>
        <end position="72"/>
    </location>
</feature>
<keyword evidence="1" id="KW-0812">Transmembrane</keyword>
<protein>
    <recommendedName>
        <fullName evidence="4">MFS transporter</fullName>
    </recommendedName>
</protein>
<evidence type="ECO:0000313" key="3">
    <source>
        <dbReference type="Proteomes" id="UP001597508"/>
    </source>
</evidence>
<keyword evidence="1" id="KW-0472">Membrane</keyword>
<sequence length="240" mass="27232">MDLIFTSVPTWISVTFALIFSTAPIFLITNAIRAAERAGNLDASSLRKRVIVFYWAYFLIVSLVSFTGYFVVNEIPPRIIVTTALPLFLFYLIYLPRTKWFQQVFFHVPLENLVRIHLFRFVGVFFFIAYNYDVLPKNFAYIGGAGDILAATLVFPVLWALKNKASYAKTWVIIWNIIGLLDILSVLTTAVIITSKAVEDGSSGVAEFGVFPFSWIPAFAPATIIYLHILVFRKIKQDHC</sequence>
<feature type="transmembrane region" description="Helical" evidence="1">
    <location>
        <begin position="78"/>
        <end position="95"/>
    </location>
</feature>